<reference evidence="8 9" key="1">
    <citation type="submission" date="2018-10" db="EMBL/GenBank/DDBJ databases">
        <title>Oceanobacillus sp. YLB-02 draft genome.</title>
        <authorList>
            <person name="Yu L."/>
        </authorList>
    </citation>
    <scope>NUCLEOTIDE SEQUENCE [LARGE SCALE GENOMIC DNA]</scope>
    <source>
        <strain evidence="8 9">YLB-02</strain>
    </source>
</reference>
<dbReference type="EMBL" id="RCHR01000012">
    <property type="protein sequence ID" value="RLL40351.1"/>
    <property type="molecule type" value="Genomic_DNA"/>
</dbReference>
<accession>A0A498DD31</accession>
<protein>
    <submittedName>
        <fullName evidence="8">PLDc_N domain-containing protein</fullName>
    </submittedName>
</protein>
<dbReference type="InterPro" id="IPR027379">
    <property type="entry name" value="CLS_N"/>
</dbReference>
<feature type="transmembrane region" description="Helical" evidence="6">
    <location>
        <begin position="39"/>
        <end position="57"/>
    </location>
</feature>
<evidence type="ECO:0000256" key="6">
    <source>
        <dbReference type="SAM" id="Phobius"/>
    </source>
</evidence>
<keyword evidence="5 6" id="KW-0472">Membrane</keyword>
<evidence type="ECO:0000256" key="3">
    <source>
        <dbReference type="ARBA" id="ARBA00022692"/>
    </source>
</evidence>
<evidence type="ECO:0000256" key="5">
    <source>
        <dbReference type="ARBA" id="ARBA00023136"/>
    </source>
</evidence>
<gene>
    <name evidence="8" type="ORF">D8M04_19115</name>
</gene>
<keyword evidence="2" id="KW-1003">Cell membrane</keyword>
<feature type="domain" description="Cardiolipin synthase N-terminal" evidence="7">
    <location>
        <begin position="18"/>
        <end position="59"/>
    </location>
</feature>
<evidence type="ECO:0000256" key="4">
    <source>
        <dbReference type="ARBA" id="ARBA00022989"/>
    </source>
</evidence>
<proteinExistence type="predicted"/>
<dbReference type="GO" id="GO:0005886">
    <property type="term" value="C:plasma membrane"/>
    <property type="evidence" value="ECO:0007669"/>
    <property type="project" value="UniProtKB-SubCell"/>
</dbReference>
<keyword evidence="9" id="KW-1185">Reference proteome</keyword>
<dbReference type="Pfam" id="PF13396">
    <property type="entry name" value="PLDc_N"/>
    <property type="match status" value="1"/>
</dbReference>
<evidence type="ECO:0000313" key="8">
    <source>
        <dbReference type="EMBL" id="RLL40351.1"/>
    </source>
</evidence>
<keyword evidence="4 6" id="KW-1133">Transmembrane helix</keyword>
<dbReference type="Proteomes" id="UP000270219">
    <property type="component" value="Unassembled WGS sequence"/>
</dbReference>
<sequence>MDINWAMIAPLFVIQGLLLIFALLDWAKAEDYRGSKWMWLFIIIFISMVGPVLYFLFGRKR</sequence>
<comment type="subcellular location">
    <subcellularLocation>
        <location evidence="1">Cell membrane</location>
        <topology evidence="1">Multi-pass membrane protein</topology>
    </subcellularLocation>
</comment>
<evidence type="ECO:0000256" key="1">
    <source>
        <dbReference type="ARBA" id="ARBA00004651"/>
    </source>
</evidence>
<dbReference type="OrthoDB" id="3243324at2"/>
<organism evidence="8 9">
    <name type="scientific">Oceanobacillus piezotolerans</name>
    <dbReference type="NCBI Taxonomy" id="2448030"/>
    <lineage>
        <taxon>Bacteria</taxon>
        <taxon>Bacillati</taxon>
        <taxon>Bacillota</taxon>
        <taxon>Bacilli</taxon>
        <taxon>Bacillales</taxon>
        <taxon>Bacillaceae</taxon>
        <taxon>Oceanobacillus</taxon>
    </lineage>
</organism>
<evidence type="ECO:0000259" key="7">
    <source>
        <dbReference type="Pfam" id="PF13396"/>
    </source>
</evidence>
<name>A0A498DD31_9BACI</name>
<comment type="caution">
    <text evidence="8">The sequence shown here is derived from an EMBL/GenBank/DDBJ whole genome shotgun (WGS) entry which is preliminary data.</text>
</comment>
<evidence type="ECO:0000313" key="9">
    <source>
        <dbReference type="Proteomes" id="UP000270219"/>
    </source>
</evidence>
<keyword evidence="3 6" id="KW-0812">Transmembrane</keyword>
<dbReference type="AlphaFoldDB" id="A0A498DD31"/>
<dbReference type="RefSeq" id="WP_121525013.1">
    <property type="nucleotide sequence ID" value="NZ_RCHR01000012.1"/>
</dbReference>
<evidence type="ECO:0000256" key="2">
    <source>
        <dbReference type="ARBA" id="ARBA00022475"/>
    </source>
</evidence>